<dbReference type="GO" id="GO:0005654">
    <property type="term" value="C:nucleoplasm"/>
    <property type="evidence" value="ECO:0007669"/>
    <property type="project" value="UniProtKB-SubCell"/>
</dbReference>
<evidence type="ECO:0000256" key="1">
    <source>
        <dbReference type="ARBA" id="ARBA00004642"/>
    </source>
</evidence>
<dbReference type="EMBL" id="JAUCMV010000004">
    <property type="protein sequence ID" value="KAK0401665.1"/>
    <property type="molecule type" value="Genomic_DNA"/>
</dbReference>
<comment type="caution">
    <text evidence="8">The sequence shown here is derived from an EMBL/GenBank/DDBJ whole genome shotgun (WGS) entry which is preliminary data.</text>
</comment>
<evidence type="ECO:0000256" key="3">
    <source>
        <dbReference type="ARBA" id="ARBA00023242"/>
    </source>
</evidence>
<reference evidence="8" key="1">
    <citation type="submission" date="2023-06" db="EMBL/GenBank/DDBJ databases">
        <title>Genomic analysis of the entomopathogenic nematode Steinernema hermaphroditum.</title>
        <authorList>
            <person name="Schwarz E.M."/>
            <person name="Heppert J.K."/>
            <person name="Baniya A."/>
            <person name="Schwartz H.T."/>
            <person name="Tan C.-H."/>
            <person name="Antoshechkin I."/>
            <person name="Sternberg P.W."/>
            <person name="Goodrich-Blair H."/>
            <person name="Dillman A.R."/>
        </authorList>
    </citation>
    <scope>NUCLEOTIDE SEQUENCE</scope>
    <source>
        <strain evidence="8">PS9179</strain>
        <tissue evidence="8">Whole animal</tissue>
    </source>
</reference>
<dbReference type="InterPro" id="IPR012677">
    <property type="entry name" value="Nucleotide-bd_a/b_plait_sf"/>
</dbReference>
<dbReference type="SMART" id="SM00360">
    <property type="entry name" value="RRM"/>
    <property type="match status" value="1"/>
</dbReference>
<evidence type="ECO:0000256" key="2">
    <source>
        <dbReference type="ARBA" id="ARBA00022884"/>
    </source>
</evidence>
<dbReference type="SUPFAM" id="SSF54928">
    <property type="entry name" value="RNA-binding domain, RBD"/>
    <property type="match status" value="1"/>
</dbReference>
<dbReference type="InterPro" id="IPR035979">
    <property type="entry name" value="RBD_domain_sf"/>
</dbReference>
<comment type="subcellular location">
    <subcellularLocation>
        <location evidence="1">Nucleus</location>
        <location evidence="1">Nucleoplasm</location>
    </subcellularLocation>
</comment>
<evidence type="ECO:0000256" key="6">
    <source>
        <dbReference type="SAM" id="Phobius"/>
    </source>
</evidence>
<keyword evidence="6" id="KW-1133">Transmembrane helix</keyword>
<dbReference type="PROSITE" id="PS50102">
    <property type="entry name" value="RRM"/>
    <property type="match status" value="1"/>
</dbReference>
<keyword evidence="3" id="KW-0539">Nucleus</keyword>
<dbReference type="Pfam" id="PF00076">
    <property type="entry name" value="RRM_1"/>
    <property type="match status" value="1"/>
</dbReference>
<evidence type="ECO:0000313" key="8">
    <source>
        <dbReference type="EMBL" id="KAK0401665.1"/>
    </source>
</evidence>
<evidence type="ECO:0000313" key="9">
    <source>
        <dbReference type="Proteomes" id="UP001175271"/>
    </source>
</evidence>
<organism evidence="8 9">
    <name type="scientific">Steinernema hermaphroditum</name>
    <dbReference type="NCBI Taxonomy" id="289476"/>
    <lineage>
        <taxon>Eukaryota</taxon>
        <taxon>Metazoa</taxon>
        <taxon>Ecdysozoa</taxon>
        <taxon>Nematoda</taxon>
        <taxon>Chromadorea</taxon>
        <taxon>Rhabditida</taxon>
        <taxon>Tylenchina</taxon>
        <taxon>Panagrolaimomorpha</taxon>
        <taxon>Strongyloidoidea</taxon>
        <taxon>Steinernematidae</taxon>
        <taxon>Steinernema</taxon>
    </lineage>
</organism>
<dbReference type="GO" id="GO:0003727">
    <property type="term" value="F:single-stranded RNA binding"/>
    <property type="evidence" value="ECO:0007669"/>
    <property type="project" value="TreeGrafter"/>
</dbReference>
<proteinExistence type="predicted"/>
<name>A0AA39H9D2_9BILA</name>
<dbReference type="InterPro" id="IPR052285">
    <property type="entry name" value="NEXT_complex_subunit"/>
</dbReference>
<keyword evidence="6" id="KW-0812">Transmembrane</keyword>
<feature type="transmembrane region" description="Helical" evidence="6">
    <location>
        <begin position="56"/>
        <end position="79"/>
    </location>
</feature>
<evidence type="ECO:0000259" key="7">
    <source>
        <dbReference type="PROSITE" id="PS50102"/>
    </source>
</evidence>
<dbReference type="Proteomes" id="UP001175271">
    <property type="component" value="Unassembled WGS sequence"/>
</dbReference>
<sequence>MVAKTRGVRIRSRYEFLAILAGAQGAVGSAGGGIGGLDLSGLLGGLEKTITGVVGGIPIVGGLAAGPIGGILGLVISLLQTVLNLLVPLLKGLPVVGGVVGEMVLAMRSAHRTAPFDERTVFVSNIHELVTPAILEELFIQVSPVEDVFLSEGANRYALVALDDEDSVHFACDMLDGIRLYGLPLEVRPKAGTNQLHTYNRKEEKSEEEEVDIGSMVSNTNGNNNKHVELIDQEVSDEDIIVIDDTDPFVPSLPPSIGANPTYIDSRGVFRPLLHDNNAIYRRIPVILHPVDLYRDSYSFHRPTVPNFFDPNIGHFIVGRGEARGSGQPLRRGHNASGGHRPFAY</sequence>
<evidence type="ECO:0000256" key="4">
    <source>
        <dbReference type="PROSITE-ProRule" id="PRU00176"/>
    </source>
</evidence>
<dbReference type="PANTHER" id="PTHR13798">
    <property type="entry name" value="RNA BINDING MOTIF RBM PROTEIN -RELATED"/>
    <property type="match status" value="1"/>
</dbReference>
<dbReference type="PANTHER" id="PTHR13798:SF11">
    <property type="entry name" value="RNA-BINDING PROTEIN 7-RELATED"/>
    <property type="match status" value="1"/>
</dbReference>
<accession>A0AA39H9D2</accession>
<evidence type="ECO:0000256" key="5">
    <source>
        <dbReference type="SAM" id="MobiDB-lite"/>
    </source>
</evidence>
<keyword evidence="6" id="KW-0472">Membrane</keyword>
<protein>
    <recommendedName>
        <fullName evidence="7">RRM domain-containing protein</fullName>
    </recommendedName>
</protein>
<dbReference type="InterPro" id="IPR000504">
    <property type="entry name" value="RRM_dom"/>
</dbReference>
<keyword evidence="9" id="KW-1185">Reference proteome</keyword>
<dbReference type="GO" id="GO:0000381">
    <property type="term" value="P:regulation of alternative mRNA splicing, via spliceosome"/>
    <property type="evidence" value="ECO:0007669"/>
    <property type="project" value="TreeGrafter"/>
</dbReference>
<dbReference type="Gene3D" id="3.30.70.330">
    <property type="match status" value="1"/>
</dbReference>
<gene>
    <name evidence="8" type="ORF">QR680_015905</name>
</gene>
<dbReference type="AlphaFoldDB" id="A0AA39H9D2"/>
<keyword evidence="2 4" id="KW-0694">RNA-binding</keyword>
<feature type="region of interest" description="Disordered" evidence="5">
    <location>
        <begin position="324"/>
        <end position="345"/>
    </location>
</feature>
<feature type="domain" description="RRM" evidence="7">
    <location>
        <begin position="119"/>
        <end position="192"/>
    </location>
</feature>